<keyword evidence="5" id="KW-0411">Iron-sulfur</keyword>
<evidence type="ECO:0000256" key="1">
    <source>
        <dbReference type="ARBA" id="ARBA00022714"/>
    </source>
</evidence>
<dbReference type="EMBL" id="MN740804">
    <property type="protein sequence ID" value="QHS82641.1"/>
    <property type="molecule type" value="Genomic_DNA"/>
</dbReference>
<evidence type="ECO:0000313" key="7">
    <source>
        <dbReference type="EMBL" id="QHS82641.1"/>
    </source>
</evidence>
<dbReference type="PROSITE" id="PS51296">
    <property type="entry name" value="RIESKE"/>
    <property type="match status" value="1"/>
</dbReference>
<evidence type="ECO:0000256" key="4">
    <source>
        <dbReference type="ARBA" id="ARBA00023004"/>
    </source>
</evidence>
<evidence type="ECO:0000256" key="3">
    <source>
        <dbReference type="ARBA" id="ARBA00023002"/>
    </source>
</evidence>
<dbReference type="InterPro" id="IPR017941">
    <property type="entry name" value="Rieske_2Fe-2S"/>
</dbReference>
<dbReference type="Gene3D" id="2.102.10.10">
    <property type="entry name" value="Rieske [2Fe-2S] iron-sulphur domain"/>
    <property type="match status" value="1"/>
</dbReference>
<name>A0A6C0ATL5_9ZZZZ</name>
<dbReference type="GO" id="GO:0046872">
    <property type="term" value="F:metal ion binding"/>
    <property type="evidence" value="ECO:0007669"/>
    <property type="project" value="UniProtKB-KW"/>
</dbReference>
<dbReference type="AlphaFoldDB" id="A0A6C0ATL5"/>
<keyword evidence="2" id="KW-0479">Metal-binding</keyword>
<dbReference type="InterPro" id="IPR036922">
    <property type="entry name" value="Rieske_2Fe-2S_sf"/>
</dbReference>
<evidence type="ECO:0000259" key="6">
    <source>
        <dbReference type="PROSITE" id="PS51296"/>
    </source>
</evidence>
<dbReference type="SUPFAM" id="SSF50022">
    <property type="entry name" value="ISP domain"/>
    <property type="match status" value="1"/>
</dbReference>
<dbReference type="GO" id="GO:0051537">
    <property type="term" value="F:2 iron, 2 sulfur cluster binding"/>
    <property type="evidence" value="ECO:0007669"/>
    <property type="project" value="UniProtKB-KW"/>
</dbReference>
<keyword evidence="4" id="KW-0408">Iron</keyword>
<dbReference type="PANTHER" id="PTHR21266">
    <property type="entry name" value="IRON-SULFUR DOMAIN CONTAINING PROTEIN"/>
    <property type="match status" value="1"/>
</dbReference>
<dbReference type="Pfam" id="PF00355">
    <property type="entry name" value="Rieske"/>
    <property type="match status" value="1"/>
</dbReference>
<sequence length="360" mass="41973">MSTVMTLSDSSEINRYHLHWYVIGETKHMRKNKLNKVTIWNHDYVVWQTNNTYYAIDDSCSHRGASLSGGHLYNGNVICPYHGYEFDCNGTLTVVPGLNFTNTPCQNIDNYNVVEKNGWIYMNTVSNRLLEKNGIVISNYSDGIFVEEEAKRPDLFSTIFLNVPFKSYARLVSENSLDVMHIGFVHTFGNRAKPSPTKEVPPYLVLDYPYHYKTVYEYQSGEQSIAKRIFEFNDITIENEFILPHTTVARVKFGEFTSTVVTFALPINQTHSRLFVKTYRNFWRKNSLKDSFLCELYNYLGNYVTTDMMRATVLQDKGVVENILPNYMDGKFNMKFDKLQNVYKTLYKKLVHNFTRNNDF</sequence>
<dbReference type="InterPro" id="IPR050584">
    <property type="entry name" value="Cholesterol_7-desaturase"/>
</dbReference>
<feature type="domain" description="Rieske" evidence="6">
    <location>
        <begin position="20"/>
        <end position="122"/>
    </location>
</feature>
<dbReference type="GO" id="GO:0016491">
    <property type="term" value="F:oxidoreductase activity"/>
    <property type="evidence" value="ECO:0007669"/>
    <property type="project" value="UniProtKB-KW"/>
</dbReference>
<keyword evidence="1" id="KW-0001">2Fe-2S</keyword>
<protein>
    <recommendedName>
        <fullName evidence="6">Rieske domain-containing protein</fullName>
    </recommendedName>
</protein>
<dbReference type="SUPFAM" id="SSF55961">
    <property type="entry name" value="Bet v1-like"/>
    <property type="match status" value="1"/>
</dbReference>
<dbReference type="Gene3D" id="3.90.380.10">
    <property type="entry name" value="Naphthalene 1,2-dioxygenase Alpha Subunit, Chain A, domain 1"/>
    <property type="match status" value="1"/>
</dbReference>
<evidence type="ECO:0000256" key="2">
    <source>
        <dbReference type="ARBA" id="ARBA00022723"/>
    </source>
</evidence>
<evidence type="ECO:0000256" key="5">
    <source>
        <dbReference type="ARBA" id="ARBA00023014"/>
    </source>
</evidence>
<organism evidence="7">
    <name type="scientific">viral metagenome</name>
    <dbReference type="NCBI Taxonomy" id="1070528"/>
    <lineage>
        <taxon>unclassified sequences</taxon>
        <taxon>metagenomes</taxon>
        <taxon>organismal metagenomes</taxon>
    </lineage>
</organism>
<accession>A0A6C0ATL5</accession>
<keyword evidence="3" id="KW-0560">Oxidoreductase</keyword>
<proteinExistence type="predicted"/>
<reference evidence="7" key="1">
    <citation type="journal article" date="2020" name="Nature">
        <title>Giant virus diversity and host interactions through global metagenomics.</title>
        <authorList>
            <person name="Schulz F."/>
            <person name="Roux S."/>
            <person name="Paez-Espino D."/>
            <person name="Jungbluth S."/>
            <person name="Walsh D.A."/>
            <person name="Denef V.J."/>
            <person name="McMahon K.D."/>
            <person name="Konstantinidis K.T."/>
            <person name="Eloe-Fadrosh E.A."/>
            <person name="Kyrpides N.C."/>
            <person name="Woyke T."/>
        </authorList>
    </citation>
    <scope>NUCLEOTIDE SEQUENCE</scope>
    <source>
        <strain evidence="7">GVMAG-S-1101171-111</strain>
    </source>
</reference>
<dbReference type="PANTHER" id="PTHR21266:SF60">
    <property type="entry name" value="3-KETOSTEROID-9-ALPHA-MONOOXYGENASE, OXYGENASE COMPONENT"/>
    <property type="match status" value="1"/>
</dbReference>